<gene>
    <name evidence="1" type="ORF">FZEAL_680</name>
</gene>
<evidence type="ECO:0000313" key="1">
    <source>
        <dbReference type="EMBL" id="KAF4984067.1"/>
    </source>
</evidence>
<dbReference type="PANTHER" id="PTHR43040">
    <property type="entry name" value="RIBONUCLEASE D"/>
    <property type="match status" value="1"/>
</dbReference>
<reference evidence="1" key="2">
    <citation type="submission" date="2020-05" db="EMBL/GenBank/DDBJ databases">
        <authorList>
            <person name="Kim H.-S."/>
            <person name="Proctor R.H."/>
            <person name="Brown D.W."/>
        </authorList>
    </citation>
    <scope>NUCLEOTIDE SEQUENCE</scope>
    <source>
        <strain evidence="1">NRRL 22465</strain>
    </source>
</reference>
<comment type="caution">
    <text evidence="1">The sequence shown here is derived from an EMBL/GenBank/DDBJ whole genome shotgun (WGS) entry which is preliminary data.</text>
</comment>
<dbReference type="GO" id="GO:0003676">
    <property type="term" value="F:nucleic acid binding"/>
    <property type="evidence" value="ECO:0007669"/>
    <property type="project" value="InterPro"/>
</dbReference>
<accession>A0A8H4UUJ0</accession>
<reference evidence="1" key="1">
    <citation type="journal article" date="2020" name="BMC Genomics">
        <title>Correction to: Identification and distribution of gene clusters required for synthesis of sphingolipid metabolism inhibitors in diverse species of the filamentous fungus Fusarium.</title>
        <authorList>
            <person name="Kim H.S."/>
            <person name="Lohmar J.M."/>
            <person name="Busman M."/>
            <person name="Brown D.W."/>
            <person name="Naumann T.A."/>
            <person name="Divon H.H."/>
            <person name="Lysoe E."/>
            <person name="Uhlig S."/>
            <person name="Proctor R.H."/>
        </authorList>
    </citation>
    <scope>NUCLEOTIDE SEQUENCE</scope>
    <source>
        <strain evidence="1">NRRL 22465</strain>
    </source>
</reference>
<dbReference type="InterPro" id="IPR012337">
    <property type="entry name" value="RNaseH-like_sf"/>
</dbReference>
<name>A0A8H4UUJ0_9HYPO</name>
<dbReference type="SUPFAM" id="SSF53098">
    <property type="entry name" value="Ribonuclease H-like"/>
    <property type="match status" value="1"/>
</dbReference>
<dbReference type="AlphaFoldDB" id="A0A8H4UUJ0"/>
<dbReference type="PANTHER" id="PTHR43040:SF1">
    <property type="entry name" value="RIBONUCLEASE D"/>
    <property type="match status" value="1"/>
</dbReference>
<keyword evidence="2" id="KW-1185">Reference proteome</keyword>
<proteinExistence type="predicted"/>
<organism evidence="1 2">
    <name type="scientific">Fusarium zealandicum</name>
    <dbReference type="NCBI Taxonomy" id="1053134"/>
    <lineage>
        <taxon>Eukaryota</taxon>
        <taxon>Fungi</taxon>
        <taxon>Dikarya</taxon>
        <taxon>Ascomycota</taxon>
        <taxon>Pezizomycotina</taxon>
        <taxon>Sordariomycetes</taxon>
        <taxon>Hypocreomycetidae</taxon>
        <taxon>Hypocreales</taxon>
        <taxon>Nectriaceae</taxon>
        <taxon>Fusarium</taxon>
        <taxon>Fusarium staphyleae species complex</taxon>
    </lineage>
</organism>
<dbReference type="OrthoDB" id="26838at2759"/>
<dbReference type="InterPro" id="IPR036397">
    <property type="entry name" value="RNaseH_sf"/>
</dbReference>
<dbReference type="Proteomes" id="UP000635477">
    <property type="component" value="Unassembled WGS sequence"/>
</dbReference>
<dbReference type="Gene3D" id="3.30.420.10">
    <property type="entry name" value="Ribonuclease H-like superfamily/Ribonuclease H"/>
    <property type="match status" value="1"/>
</dbReference>
<protein>
    <recommendedName>
        <fullName evidence="3">3'-5' exonuclease domain-containing protein</fullName>
    </recommendedName>
</protein>
<evidence type="ECO:0000313" key="2">
    <source>
        <dbReference type="Proteomes" id="UP000635477"/>
    </source>
</evidence>
<sequence length="303" mass="34113">MPDDANAPLLSLVSTSQDVTVALSSDAFREALFIGLEGWKLSRTGTISILTIFNPLRNQIWLFDIQTLGHAAFSIIDPLTGSSLKSILEDASVPKYFWDVRNDSDAIWALYGIALAGVTDIQLLEIASRHGNKMFLSGLDKAVQHDGKIRFVQGEKWLRIERKVRTAMNENVFSSRPLDPTTMQYCINDVVHLPKLKDVYLGRISEDWRSKAIEESRKRVDVARLPSYNTHSPENAVGPWPEETYRAVSLDEFLNITEDQRIELLSEELFGHDIGYYDDDWEDGQDGCNDHDGAVDSEAFASC</sequence>
<dbReference type="EMBL" id="JABEYC010000036">
    <property type="protein sequence ID" value="KAF4984067.1"/>
    <property type="molecule type" value="Genomic_DNA"/>
</dbReference>
<evidence type="ECO:0008006" key="3">
    <source>
        <dbReference type="Google" id="ProtNLM"/>
    </source>
</evidence>